<sequence length="104" mass="11519">MNHNSQVMILNIRMGLSKLVVWVPCRSTARGVLVGGRTSRLGRHPCRPLHSDSKELLQTGLHRRSASGSPPLGVLAIDRSKCDPEVLDHEMSLTRRGRDSEQAK</sequence>
<evidence type="ECO:0000313" key="1">
    <source>
        <dbReference type="EMBL" id="KAK7695933.1"/>
    </source>
</evidence>
<organism evidence="1 2">
    <name type="scientific">Cerrena zonata</name>
    <dbReference type="NCBI Taxonomy" id="2478898"/>
    <lineage>
        <taxon>Eukaryota</taxon>
        <taxon>Fungi</taxon>
        <taxon>Dikarya</taxon>
        <taxon>Basidiomycota</taxon>
        <taxon>Agaricomycotina</taxon>
        <taxon>Agaricomycetes</taxon>
        <taxon>Polyporales</taxon>
        <taxon>Cerrenaceae</taxon>
        <taxon>Cerrena</taxon>
    </lineage>
</organism>
<dbReference type="EMBL" id="JASBNA010000001">
    <property type="protein sequence ID" value="KAK7695933.1"/>
    <property type="molecule type" value="Genomic_DNA"/>
</dbReference>
<reference evidence="1 2" key="1">
    <citation type="submission" date="2022-09" db="EMBL/GenBank/DDBJ databases">
        <authorList>
            <person name="Palmer J.M."/>
        </authorList>
    </citation>
    <scope>NUCLEOTIDE SEQUENCE [LARGE SCALE GENOMIC DNA]</scope>
    <source>
        <strain evidence="1 2">DSM 7382</strain>
    </source>
</reference>
<dbReference type="AlphaFoldDB" id="A0AAW0GRA2"/>
<comment type="caution">
    <text evidence="1">The sequence shown here is derived from an EMBL/GenBank/DDBJ whole genome shotgun (WGS) entry which is preliminary data.</text>
</comment>
<proteinExistence type="predicted"/>
<gene>
    <name evidence="1" type="ORF">QCA50_000572</name>
</gene>
<evidence type="ECO:0000313" key="2">
    <source>
        <dbReference type="Proteomes" id="UP001385951"/>
    </source>
</evidence>
<protein>
    <submittedName>
        <fullName evidence="1">Uncharacterized protein</fullName>
    </submittedName>
</protein>
<dbReference type="Proteomes" id="UP001385951">
    <property type="component" value="Unassembled WGS sequence"/>
</dbReference>
<name>A0AAW0GRA2_9APHY</name>
<keyword evidence="2" id="KW-1185">Reference proteome</keyword>
<accession>A0AAW0GRA2</accession>